<organism evidence="2 3">
    <name type="scientific">Nocardia tengchongensis</name>
    <dbReference type="NCBI Taxonomy" id="2055889"/>
    <lineage>
        <taxon>Bacteria</taxon>
        <taxon>Bacillati</taxon>
        <taxon>Actinomycetota</taxon>
        <taxon>Actinomycetes</taxon>
        <taxon>Mycobacteriales</taxon>
        <taxon>Nocardiaceae</taxon>
        <taxon>Nocardia</taxon>
    </lineage>
</organism>
<dbReference type="InterPro" id="IPR045596">
    <property type="entry name" value="DUF6459"/>
</dbReference>
<protein>
    <recommendedName>
        <fullName evidence="4">Alanine, arginine and proline rich protein</fullName>
    </recommendedName>
</protein>
<evidence type="ECO:0000313" key="3">
    <source>
        <dbReference type="Proteomes" id="UP000683310"/>
    </source>
</evidence>
<dbReference type="EMBL" id="CP074371">
    <property type="protein sequence ID" value="QVI21579.1"/>
    <property type="molecule type" value="Genomic_DNA"/>
</dbReference>
<evidence type="ECO:0008006" key="4">
    <source>
        <dbReference type="Google" id="ProtNLM"/>
    </source>
</evidence>
<keyword evidence="3" id="KW-1185">Reference proteome</keyword>
<evidence type="ECO:0000256" key="1">
    <source>
        <dbReference type="SAM" id="MobiDB-lite"/>
    </source>
</evidence>
<dbReference type="Pfam" id="PF20060">
    <property type="entry name" value="DUF6459"/>
    <property type="match status" value="1"/>
</dbReference>
<dbReference type="Proteomes" id="UP000683310">
    <property type="component" value="Chromosome"/>
</dbReference>
<feature type="region of interest" description="Disordered" evidence="1">
    <location>
        <begin position="1"/>
        <end position="37"/>
    </location>
</feature>
<gene>
    <name evidence="2" type="ORF">KHQ06_37680</name>
</gene>
<evidence type="ECO:0000313" key="2">
    <source>
        <dbReference type="EMBL" id="QVI21579.1"/>
    </source>
</evidence>
<reference evidence="2 3" key="1">
    <citation type="submission" date="2021-04" db="EMBL/GenBank/DDBJ databases">
        <title>Nocardia tengchongensis.</title>
        <authorList>
            <person name="Zhuang k."/>
            <person name="Ran Y."/>
            <person name="Li W."/>
        </authorList>
    </citation>
    <scope>NUCLEOTIDE SEQUENCE [LARGE SCALE GENOMIC DNA]</scope>
    <source>
        <strain evidence="2 3">CFH S0057</strain>
    </source>
</reference>
<sequence>MDRGSAPRSSGSPGLQRVLRSSHAAKNGQGDERNTAAGQFARGALRVALEVVDGRRPAGHLGPFAEPAVVAAVRTLASVRRSPGRELGTATLTRVNVIMVEAAAAEVCAGYDRGGRHFALAARIVRGRSGWRLAAFRVC</sequence>
<feature type="compositionally biased region" description="Low complexity" evidence="1">
    <location>
        <begin position="1"/>
        <end position="14"/>
    </location>
</feature>
<proteinExistence type="predicted"/>
<accession>A0ABX8CRS2</accession>
<name>A0ABX8CRS2_9NOCA</name>